<dbReference type="OrthoDB" id="10045006at2759"/>
<organism evidence="13 14">
    <name type="scientific">Dufourea novaeangliae</name>
    <name type="common">Sweat bee</name>
    <dbReference type="NCBI Taxonomy" id="178035"/>
    <lineage>
        <taxon>Eukaryota</taxon>
        <taxon>Metazoa</taxon>
        <taxon>Ecdysozoa</taxon>
        <taxon>Arthropoda</taxon>
        <taxon>Hexapoda</taxon>
        <taxon>Insecta</taxon>
        <taxon>Pterygota</taxon>
        <taxon>Neoptera</taxon>
        <taxon>Endopterygota</taxon>
        <taxon>Hymenoptera</taxon>
        <taxon>Apocrita</taxon>
        <taxon>Aculeata</taxon>
        <taxon>Apoidea</taxon>
        <taxon>Anthophila</taxon>
        <taxon>Halictidae</taxon>
        <taxon>Rophitinae</taxon>
        <taxon>Dufourea</taxon>
    </lineage>
</organism>
<evidence type="ECO:0000256" key="2">
    <source>
        <dbReference type="ARBA" id="ARBA00004514"/>
    </source>
</evidence>
<evidence type="ECO:0000313" key="13">
    <source>
        <dbReference type="EMBL" id="KZC14411.1"/>
    </source>
</evidence>
<name>A0A154PR98_DUFNO</name>
<keyword evidence="9" id="KW-0539">Nucleus</keyword>
<dbReference type="Pfam" id="PF14839">
    <property type="entry name" value="DOR"/>
    <property type="match status" value="1"/>
</dbReference>
<evidence type="ECO:0000256" key="11">
    <source>
        <dbReference type="ARBA" id="ARBA00034306"/>
    </source>
</evidence>
<feature type="compositionally biased region" description="Basic and acidic residues" evidence="12">
    <location>
        <begin position="641"/>
        <end position="662"/>
    </location>
</feature>
<dbReference type="SUPFAM" id="SSF51366">
    <property type="entry name" value="Ribulose-phoshate binding barrel"/>
    <property type="match status" value="1"/>
</dbReference>
<keyword evidence="4" id="KW-0963">Cytoplasm</keyword>
<evidence type="ECO:0000256" key="8">
    <source>
        <dbReference type="ARBA" id="ARBA00023163"/>
    </source>
</evidence>
<keyword evidence="7" id="KW-0010">Activator</keyword>
<dbReference type="EMBL" id="KQ435074">
    <property type="protein sequence ID" value="KZC14411.1"/>
    <property type="molecule type" value="Genomic_DNA"/>
</dbReference>
<protein>
    <submittedName>
        <fullName evidence="13">Uncharacterized protein F13E9.13, mitochondrial</fullName>
    </submittedName>
</protein>
<comment type="similarity">
    <text evidence="3">Belongs to the BtpA family.</text>
</comment>
<gene>
    <name evidence="13" type="ORF">WN55_07071</name>
</gene>
<feature type="region of interest" description="Disordered" evidence="12">
    <location>
        <begin position="641"/>
        <end position="669"/>
    </location>
</feature>
<evidence type="ECO:0000256" key="3">
    <source>
        <dbReference type="ARBA" id="ARBA00006007"/>
    </source>
</evidence>
<evidence type="ECO:0000256" key="4">
    <source>
        <dbReference type="ARBA" id="ARBA00022490"/>
    </source>
</evidence>
<evidence type="ECO:0000256" key="10">
    <source>
        <dbReference type="ARBA" id="ARBA00023329"/>
    </source>
</evidence>
<feature type="region of interest" description="Disordered" evidence="12">
    <location>
        <begin position="703"/>
        <end position="736"/>
    </location>
</feature>
<dbReference type="GO" id="GO:0005829">
    <property type="term" value="C:cytosol"/>
    <property type="evidence" value="ECO:0007669"/>
    <property type="project" value="UniProtKB-SubCell"/>
</dbReference>
<keyword evidence="14" id="KW-1185">Reference proteome</keyword>
<reference evidence="13 14" key="1">
    <citation type="submission" date="2015-07" db="EMBL/GenBank/DDBJ databases">
        <title>The genome of Dufourea novaeangliae.</title>
        <authorList>
            <person name="Pan H."/>
            <person name="Kapheim K."/>
        </authorList>
    </citation>
    <scope>NUCLEOTIDE SEQUENCE [LARGE SCALE GENOMIC DNA]</scope>
    <source>
        <strain evidence="13">0120121106</strain>
        <tissue evidence="13">Whole body</tissue>
    </source>
</reference>
<evidence type="ECO:0000256" key="12">
    <source>
        <dbReference type="SAM" id="MobiDB-lite"/>
    </source>
</evidence>
<dbReference type="AlphaFoldDB" id="A0A154PR98"/>
<keyword evidence="6" id="KW-0805">Transcription regulation</keyword>
<feature type="region of interest" description="Disordered" evidence="12">
    <location>
        <begin position="601"/>
        <end position="623"/>
    </location>
</feature>
<sequence length="776" mass="85193">MESEFYGTQRPNDISAWEHKFKHCFLFKYHSNGNEAFANEKRGLKLQPVAEKGDGWGKQSYGARLVVDTGSLRPPFETVSGGSFRGAHIMSCACNGTDAFRGQAVVQFTTVELELKSRLGLSLLESPLRQQECHVKDDNLILFSVVIGLGCTVDYMWNLILNLGLLDNPSGQQEYHVKDVNLILFRGTPLYSHNTKKIIDDAVRDAAIYRDYNVDGILVENMHDIPYVKAKNLSPEITAMMTRVCTEIKRILPENIPCGIQILAGCNKEAIAVAKAADLQFIRAEGFVFSHIADEGFIDACAGSLLRYRKQVDANDILVFADIKKKHSSHAVTSDVSLSETVKAAEFFLADGIILTGTATGNPASTTELKDIMGPQDIAAGGGEVRSMTGKGRPEPPRLHVPDIALKALSPLLAFPPPALSSVPLLSPLGNGLTAQPASRNQLTTITAGSCYHGSSNATLMCAETKNKPTHTFDSFVYMENHLLFAGSKALKSKKKVRMLSSLANYLLGSNITSTQDSRDGSNNETPESLPVMARLNQVEVEGDDWILIDREVEGATALEESWYVTPPACFTRASPVNVETSPLEDLLIEHPSMSVYRATASPVAPDTPPPTPDAPEERDVEDDVLHPPVSTVPVVVSLERRAPRRTEDDQAVRRPAIHDGRPAVGRVTAEKRITQLRSAQKVTHSSRYNVSSREEVYPVAEARSPGEEQQAPGGVQCERQAAPPSGPSACPEQWREQQPEMLVIRSQAKVYSSTFFLKQRKKSKLKSNKKRNIRR</sequence>
<dbReference type="GO" id="GO:0016604">
    <property type="term" value="C:nuclear body"/>
    <property type="evidence" value="ECO:0007669"/>
    <property type="project" value="UniProtKB-SubCell"/>
</dbReference>
<keyword evidence="5" id="KW-0072">Autophagy</keyword>
<keyword evidence="8" id="KW-0804">Transcription</keyword>
<dbReference type="GO" id="GO:0005776">
    <property type="term" value="C:autophagosome"/>
    <property type="evidence" value="ECO:0007669"/>
    <property type="project" value="UniProtKB-SubCell"/>
</dbReference>
<dbReference type="InterPro" id="IPR029431">
    <property type="entry name" value="TP53INP"/>
</dbReference>
<accession>A0A154PR98</accession>
<comment type="subcellular location">
    <subcellularLocation>
        <location evidence="2">Cytoplasm</location>
        <location evidence="2">Cytosol</location>
    </subcellularLocation>
    <subcellularLocation>
        <location evidence="1">Cytoplasmic vesicle</location>
        <location evidence="1">Autophagosome</location>
    </subcellularLocation>
    <subcellularLocation>
        <location evidence="11">Nucleus</location>
        <location evidence="11">Nuclear body</location>
    </subcellularLocation>
</comment>
<dbReference type="PANTHER" id="PTHR21381:SF3">
    <property type="entry name" value="SGC REGION PROTEIN SGCQ-RELATED"/>
    <property type="match status" value="1"/>
</dbReference>
<evidence type="ECO:0000256" key="1">
    <source>
        <dbReference type="ARBA" id="ARBA00004419"/>
    </source>
</evidence>
<dbReference type="InterPro" id="IPR011060">
    <property type="entry name" value="RibuloseP-bd_barrel"/>
</dbReference>
<dbReference type="STRING" id="178035.A0A154PR98"/>
<evidence type="ECO:0000256" key="6">
    <source>
        <dbReference type="ARBA" id="ARBA00023015"/>
    </source>
</evidence>
<dbReference type="GO" id="GO:0031410">
    <property type="term" value="C:cytoplasmic vesicle"/>
    <property type="evidence" value="ECO:0007669"/>
    <property type="project" value="UniProtKB-KW"/>
</dbReference>
<dbReference type="Proteomes" id="UP000076502">
    <property type="component" value="Unassembled WGS sequence"/>
</dbReference>
<dbReference type="InterPro" id="IPR005137">
    <property type="entry name" value="BtpA"/>
</dbReference>
<keyword evidence="10" id="KW-0968">Cytoplasmic vesicle</keyword>
<proteinExistence type="inferred from homology"/>
<evidence type="ECO:0000256" key="9">
    <source>
        <dbReference type="ARBA" id="ARBA00023242"/>
    </source>
</evidence>
<evidence type="ECO:0000256" key="5">
    <source>
        <dbReference type="ARBA" id="ARBA00023006"/>
    </source>
</evidence>
<dbReference type="PANTHER" id="PTHR21381">
    <property type="entry name" value="ZGC:162297"/>
    <property type="match status" value="1"/>
</dbReference>
<evidence type="ECO:0000256" key="7">
    <source>
        <dbReference type="ARBA" id="ARBA00023159"/>
    </source>
</evidence>
<dbReference type="GO" id="GO:0006914">
    <property type="term" value="P:autophagy"/>
    <property type="evidence" value="ECO:0007669"/>
    <property type="project" value="UniProtKB-KW"/>
</dbReference>
<dbReference type="Pfam" id="PF03437">
    <property type="entry name" value="BtpA"/>
    <property type="match status" value="1"/>
</dbReference>
<evidence type="ECO:0000313" key="14">
    <source>
        <dbReference type="Proteomes" id="UP000076502"/>
    </source>
</evidence>